<dbReference type="EMBL" id="JARKHS020022249">
    <property type="protein sequence ID" value="KAK8769692.1"/>
    <property type="molecule type" value="Genomic_DNA"/>
</dbReference>
<evidence type="ECO:0000313" key="2">
    <source>
        <dbReference type="Proteomes" id="UP001321473"/>
    </source>
</evidence>
<keyword evidence="2" id="KW-1185">Reference proteome</keyword>
<gene>
    <name evidence="1" type="ORF">V5799_013840</name>
</gene>
<evidence type="ECO:0000313" key="1">
    <source>
        <dbReference type="EMBL" id="KAK8769692.1"/>
    </source>
</evidence>
<protein>
    <submittedName>
        <fullName evidence="1">Uncharacterized protein</fullName>
    </submittedName>
</protein>
<reference evidence="1 2" key="1">
    <citation type="journal article" date="2023" name="Arcadia Sci">
        <title>De novo assembly of a long-read Amblyomma americanum tick genome.</title>
        <authorList>
            <person name="Chou S."/>
            <person name="Poskanzer K.E."/>
            <person name="Rollins M."/>
            <person name="Thuy-Boun P.S."/>
        </authorList>
    </citation>
    <scope>NUCLEOTIDE SEQUENCE [LARGE SCALE GENOMIC DNA]</scope>
    <source>
        <strain evidence="1">F_SG_1</strain>
        <tissue evidence="1">Salivary glands</tissue>
    </source>
</reference>
<sequence length="80" mass="8632">MHNAQGSHLRSSGPIGLDQVQIVDVVVEEVSGGAPLDVLGQRPAVVATCTENQKNQWCDDIHSQPAWADWPETLGTLLML</sequence>
<organism evidence="1 2">
    <name type="scientific">Amblyomma americanum</name>
    <name type="common">Lone star tick</name>
    <dbReference type="NCBI Taxonomy" id="6943"/>
    <lineage>
        <taxon>Eukaryota</taxon>
        <taxon>Metazoa</taxon>
        <taxon>Ecdysozoa</taxon>
        <taxon>Arthropoda</taxon>
        <taxon>Chelicerata</taxon>
        <taxon>Arachnida</taxon>
        <taxon>Acari</taxon>
        <taxon>Parasitiformes</taxon>
        <taxon>Ixodida</taxon>
        <taxon>Ixodoidea</taxon>
        <taxon>Ixodidae</taxon>
        <taxon>Amblyomminae</taxon>
        <taxon>Amblyomma</taxon>
    </lineage>
</organism>
<accession>A0AAQ4E4W9</accession>
<name>A0AAQ4E4W9_AMBAM</name>
<dbReference type="AlphaFoldDB" id="A0AAQ4E4W9"/>
<proteinExistence type="predicted"/>
<comment type="caution">
    <text evidence="1">The sequence shown here is derived from an EMBL/GenBank/DDBJ whole genome shotgun (WGS) entry which is preliminary data.</text>
</comment>
<dbReference type="Proteomes" id="UP001321473">
    <property type="component" value="Unassembled WGS sequence"/>
</dbReference>